<dbReference type="Proteomes" id="UP001500426">
    <property type="component" value="Unassembled WGS sequence"/>
</dbReference>
<gene>
    <name evidence="1" type="ORF">GCM10022388_25650</name>
</gene>
<accession>A0ABP7V219</accession>
<evidence type="ECO:0000313" key="1">
    <source>
        <dbReference type="EMBL" id="GAA4057774.1"/>
    </source>
</evidence>
<dbReference type="RefSeq" id="WP_345095233.1">
    <property type="nucleotide sequence ID" value="NZ_BAABCS010000021.1"/>
</dbReference>
<reference evidence="2" key="1">
    <citation type="journal article" date="2019" name="Int. J. Syst. Evol. Microbiol.">
        <title>The Global Catalogue of Microorganisms (GCM) 10K type strain sequencing project: providing services to taxonomists for standard genome sequencing and annotation.</title>
        <authorList>
            <consortium name="The Broad Institute Genomics Platform"/>
            <consortium name="The Broad Institute Genome Sequencing Center for Infectious Disease"/>
            <person name="Wu L."/>
            <person name="Ma J."/>
        </authorList>
    </citation>
    <scope>NUCLEOTIDE SEQUENCE [LARGE SCALE GENOMIC DNA]</scope>
    <source>
        <strain evidence="2">JCM 17068</strain>
    </source>
</reference>
<keyword evidence="2" id="KW-1185">Reference proteome</keyword>
<dbReference type="EMBL" id="BAABCS010000021">
    <property type="protein sequence ID" value="GAA4057774.1"/>
    <property type="molecule type" value="Genomic_DNA"/>
</dbReference>
<organism evidence="1 2">
    <name type="scientific">Flavobacterium chungnamense</name>
    <dbReference type="NCBI Taxonomy" id="706182"/>
    <lineage>
        <taxon>Bacteria</taxon>
        <taxon>Pseudomonadati</taxon>
        <taxon>Bacteroidota</taxon>
        <taxon>Flavobacteriia</taxon>
        <taxon>Flavobacteriales</taxon>
        <taxon>Flavobacteriaceae</taxon>
        <taxon>Flavobacterium</taxon>
    </lineage>
</organism>
<evidence type="ECO:0000313" key="2">
    <source>
        <dbReference type="Proteomes" id="UP001500426"/>
    </source>
</evidence>
<protein>
    <submittedName>
        <fullName evidence="1">Uncharacterized protein</fullName>
    </submittedName>
</protein>
<sequence length="216" mass="24764">MMRLKPIIISVLLIICFSCKNNTKDDVGTSFNNEGNEEKSICASCGKETNWGDAYYWTYNENMSPQDKLSILQIGTTENFSDENGEIHKGIGSEMPYYNNGKYIKGVFCSYQCAQNDSNRNNPQNSTPEYVESNNTEECRTCGKILNIPTSRNCTWCNKVFDGWSPNEHSCTYVIECSAKDDSERDFQFNIHNGCDWKVEDRHFCSLKCVSEYNNR</sequence>
<proteinExistence type="predicted"/>
<comment type="caution">
    <text evidence="1">The sequence shown here is derived from an EMBL/GenBank/DDBJ whole genome shotgun (WGS) entry which is preliminary data.</text>
</comment>
<name>A0ABP7V219_9FLAO</name>